<keyword evidence="2" id="KW-1185">Reference proteome</keyword>
<name>A1AY58_PARDP</name>
<accession>A1AY58</accession>
<dbReference type="AlphaFoldDB" id="A1AY58"/>
<dbReference type="HOGENOM" id="CLU_2790170_0_0_5"/>
<protein>
    <submittedName>
        <fullName evidence="1">Uncharacterized protein</fullName>
    </submittedName>
</protein>
<proteinExistence type="predicted"/>
<evidence type="ECO:0000313" key="1">
    <source>
        <dbReference type="EMBL" id="ABL68202.1"/>
    </source>
</evidence>
<dbReference type="KEGG" id="pde:Pden_0085"/>
<sequence>MAFGIAARVFGYPLARAEAPITIEGVSLDLNGRWIATLVNHDWSFESGGATTEIIAEFGADDDDAAAS</sequence>
<evidence type="ECO:0000313" key="2">
    <source>
        <dbReference type="Proteomes" id="UP000000361"/>
    </source>
</evidence>
<organism evidence="1 2">
    <name type="scientific">Paracoccus denitrificans (strain Pd 1222)</name>
    <dbReference type="NCBI Taxonomy" id="318586"/>
    <lineage>
        <taxon>Bacteria</taxon>
        <taxon>Pseudomonadati</taxon>
        <taxon>Pseudomonadota</taxon>
        <taxon>Alphaproteobacteria</taxon>
        <taxon>Rhodobacterales</taxon>
        <taxon>Paracoccaceae</taxon>
        <taxon>Paracoccus</taxon>
    </lineage>
</organism>
<dbReference type="STRING" id="318586.Pden_0085"/>
<dbReference type="EnsemblBacteria" id="ABL68202">
    <property type="protein sequence ID" value="ABL68202"/>
    <property type="gene ID" value="Pden_0085"/>
</dbReference>
<dbReference type="EMBL" id="CP000489">
    <property type="protein sequence ID" value="ABL68202.1"/>
    <property type="molecule type" value="Genomic_DNA"/>
</dbReference>
<dbReference type="Proteomes" id="UP000000361">
    <property type="component" value="Chromosome 1"/>
</dbReference>
<reference evidence="2" key="1">
    <citation type="submission" date="2006-12" db="EMBL/GenBank/DDBJ databases">
        <title>Complete sequence of chromosome 1 of Paracoccus denitrificans PD1222.</title>
        <authorList>
            <person name="Copeland A."/>
            <person name="Lucas S."/>
            <person name="Lapidus A."/>
            <person name="Barry K."/>
            <person name="Detter J.C."/>
            <person name="Glavina del Rio T."/>
            <person name="Hammon N."/>
            <person name="Israni S."/>
            <person name="Dalin E."/>
            <person name="Tice H."/>
            <person name="Pitluck S."/>
            <person name="Munk A.C."/>
            <person name="Brettin T."/>
            <person name="Bruce D."/>
            <person name="Han C."/>
            <person name="Tapia R."/>
            <person name="Gilna P."/>
            <person name="Schmutz J."/>
            <person name="Larimer F."/>
            <person name="Land M."/>
            <person name="Hauser L."/>
            <person name="Kyrpides N."/>
            <person name="Lykidis A."/>
            <person name="Spiro S."/>
            <person name="Richardson D.J."/>
            <person name="Moir J.W.B."/>
            <person name="Ferguson S.J."/>
            <person name="van Spanning R.J.M."/>
            <person name="Richardson P."/>
        </authorList>
    </citation>
    <scope>NUCLEOTIDE SEQUENCE [LARGE SCALE GENOMIC DNA]</scope>
    <source>
        <strain evidence="2">Pd 1222</strain>
    </source>
</reference>
<gene>
    <name evidence="1" type="ordered locus">Pden_0085</name>
</gene>